<reference evidence="1" key="1">
    <citation type="submission" date="2020-10" db="EMBL/GenBank/DDBJ databases">
        <authorList>
            <person name="Gilroy R."/>
        </authorList>
    </citation>
    <scope>NUCLEOTIDE SEQUENCE</scope>
    <source>
        <strain evidence="1">8207</strain>
    </source>
</reference>
<evidence type="ECO:0000313" key="1">
    <source>
        <dbReference type="EMBL" id="MBO8425010.1"/>
    </source>
</evidence>
<accession>A0A9D9DDC6</accession>
<organism evidence="1 2">
    <name type="scientific">Candidatus Enterousia avistercoris</name>
    <dbReference type="NCBI Taxonomy" id="2840788"/>
    <lineage>
        <taxon>Bacteria</taxon>
        <taxon>Pseudomonadati</taxon>
        <taxon>Pseudomonadota</taxon>
        <taxon>Alphaproteobacteria</taxon>
        <taxon>Candidatus Enterousia</taxon>
    </lineage>
</organism>
<sequence length="242" mass="28023">MSENKDTKFQFLINILNKNRFALMSDQTLRTTYNKRKKNNSPIEQELNNELARRFPDYNPKTQIFGNQYAQTPKRMMATAPDTQKIVIDVAAEPKQPDILNSNMIIDTTGPEIHVHAQHLQSAPDGTTYNDIYVNGQKILHNHANTNIKLLCDDTVLAIGGNITNNNNFPARRIWMIYDTNMKSRVPMQRQSFSDYYIHAKAITLTPDFVKLELSNRIIVLLETERMKKIAGLRRFKLENER</sequence>
<comment type="caution">
    <text evidence="1">The sequence shown here is derived from an EMBL/GenBank/DDBJ whole genome shotgun (WGS) entry which is preliminary data.</text>
</comment>
<reference evidence="1" key="2">
    <citation type="journal article" date="2021" name="PeerJ">
        <title>Extensive microbial diversity within the chicken gut microbiome revealed by metagenomics and culture.</title>
        <authorList>
            <person name="Gilroy R."/>
            <person name="Ravi A."/>
            <person name="Getino M."/>
            <person name="Pursley I."/>
            <person name="Horton D.L."/>
            <person name="Alikhan N.F."/>
            <person name="Baker D."/>
            <person name="Gharbi K."/>
            <person name="Hall N."/>
            <person name="Watson M."/>
            <person name="Adriaenssens E.M."/>
            <person name="Foster-Nyarko E."/>
            <person name="Jarju S."/>
            <person name="Secka A."/>
            <person name="Antonio M."/>
            <person name="Oren A."/>
            <person name="Chaudhuri R.R."/>
            <person name="La Ragione R."/>
            <person name="Hildebrand F."/>
            <person name="Pallen M.J."/>
        </authorList>
    </citation>
    <scope>NUCLEOTIDE SEQUENCE</scope>
    <source>
        <strain evidence="1">8207</strain>
    </source>
</reference>
<protein>
    <submittedName>
        <fullName evidence="1">Uncharacterized protein</fullName>
    </submittedName>
</protein>
<name>A0A9D9DDC6_9PROT</name>
<evidence type="ECO:0000313" key="2">
    <source>
        <dbReference type="Proteomes" id="UP000823630"/>
    </source>
</evidence>
<dbReference type="AlphaFoldDB" id="A0A9D9DDC6"/>
<dbReference type="Proteomes" id="UP000823630">
    <property type="component" value="Unassembled WGS sequence"/>
</dbReference>
<proteinExistence type="predicted"/>
<gene>
    <name evidence="1" type="ORF">IAC69_00840</name>
</gene>
<dbReference type="EMBL" id="JADINC010000016">
    <property type="protein sequence ID" value="MBO8425010.1"/>
    <property type="molecule type" value="Genomic_DNA"/>
</dbReference>